<feature type="transmembrane region" description="Helical" evidence="6">
    <location>
        <begin position="52"/>
        <end position="69"/>
    </location>
</feature>
<dbReference type="OrthoDB" id="9809785at2"/>
<evidence type="ECO:0000256" key="6">
    <source>
        <dbReference type="SAM" id="Phobius"/>
    </source>
</evidence>
<feature type="transmembrane region" description="Helical" evidence="6">
    <location>
        <begin position="76"/>
        <end position="94"/>
    </location>
</feature>
<evidence type="ECO:0000256" key="1">
    <source>
        <dbReference type="ARBA" id="ARBA00004651"/>
    </source>
</evidence>
<feature type="transmembrane region" description="Helical" evidence="6">
    <location>
        <begin position="24"/>
        <end position="46"/>
    </location>
</feature>
<keyword evidence="4 6" id="KW-1133">Transmembrane helix</keyword>
<dbReference type="GO" id="GO:0022857">
    <property type="term" value="F:transmembrane transporter activity"/>
    <property type="evidence" value="ECO:0007669"/>
    <property type="project" value="InterPro"/>
</dbReference>
<feature type="transmembrane region" description="Helical" evidence="6">
    <location>
        <begin position="123"/>
        <end position="143"/>
    </location>
</feature>
<dbReference type="InterPro" id="IPR001851">
    <property type="entry name" value="ABC_transp_permease"/>
</dbReference>
<comment type="caution">
    <text evidence="7">The sequence shown here is derived from an EMBL/GenBank/DDBJ whole genome shotgun (WGS) entry which is preliminary data.</text>
</comment>
<dbReference type="AlphaFoldDB" id="A0A368NNV8"/>
<evidence type="ECO:0000313" key="7">
    <source>
        <dbReference type="EMBL" id="KAA3520706.1"/>
    </source>
</evidence>
<gene>
    <name evidence="7" type="ORF">DXT89_25325</name>
</gene>
<dbReference type="CDD" id="cd06580">
    <property type="entry name" value="TM_PBP1_transp_TpRbsC_like"/>
    <property type="match status" value="1"/>
</dbReference>
<dbReference type="Proteomes" id="UP000436911">
    <property type="component" value="Unassembled WGS sequence"/>
</dbReference>
<evidence type="ECO:0000256" key="3">
    <source>
        <dbReference type="ARBA" id="ARBA00022692"/>
    </source>
</evidence>
<reference evidence="7 8" key="1">
    <citation type="submission" date="2018-08" db="EMBL/GenBank/DDBJ databases">
        <title>Genome sequencing of Agrobacterium vitis strain ICMP 10754.</title>
        <authorList>
            <person name="Visnovsky S.B."/>
            <person name="Pitman A.R."/>
        </authorList>
    </citation>
    <scope>NUCLEOTIDE SEQUENCE [LARGE SCALE GENOMIC DNA]</scope>
    <source>
        <strain evidence="7 8">ICMP 10754</strain>
    </source>
</reference>
<keyword evidence="3 6" id="KW-0812">Transmembrane</keyword>
<dbReference type="PANTHER" id="PTHR47089">
    <property type="entry name" value="ABC TRANSPORTER, PERMEASE PROTEIN"/>
    <property type="match status" value="1"/>
</dbReference>
<evidence type="ECO:0000256" key="5">
    <source>
        <dbReference type="ARBA" id="ARBA00023136"/>
    </source>
</evidence>
<dbReference type="RefSeq" id="WP_114386899.1">
    <property type="nucleotide sequence ID" value="NZ_JABFNP010000004.1"/>
</dbReference>
<name>A0A368NNV8_AGRVI</name>
<feature type="transmembrane region" description="Helical" evidence="6">
    <location>
        <begin position="155"/>
        <end position="173"/>
    </location>
</feature>
<dbReference type="EMBL" id="QUSG01000027">
    <property type="protein sequence ID" value="KAA3520706.1"/>
    <property type="molecule type" value="Genomic_DNA"/>
</dbReference>
<feature type="transmembrane region" description="Helical" evidence="6">
    <location>
        <begin position="324"/>
        <end position="345"/>
    </location>
</feature>
<evidence type="ECO:0000256" key="4">
    <source>
        <dbReference type="ARBA" id="ARBA00022989"/>
    </source>
</evidence>
<dbReference type="GO" id="GO:0005886">
    <property type="term" value="C:plasma membrane"/>
    <property type="evidence" value="ECO:0007669"/>
    <property type="project" value="UniProtKB-SubCell"/>
</dbReference>
<feature type="transmembrane region" description="Helical" evidence="6">
    <location>
        <begin position="205"/>
        <end position="223"/>
    </location>
</feature>
<feature type="transmembrane region" description="Helical" evidence="6">
    <location>
        <begin position="287"/>
        <end position="312"/>
    </location>
</feature>
<keyword evidence="5 6" id="KW-0472">Membrane</keyword>
<sequence>MTISDTPVLAGPERRPLARQWLKAFLPAAAAFLLALVAGAGLILLWGGNPVVAYYALAAGAFGSWNSIAETLLRSIPLTFTGLAVAVAFRGGAFNVGAEGQLYVGATAAAACALWLPTLPGYLILPLMMVGAMVAGAAWAGLAGVLKLRFAASELITTIMLTYVGIYLVSYLLHGPLQEAAGYLPQTERLPAAARFASLIAGTRLHMGLLVTLGTVIVMQFLIWKTVWGFRLRVTGLNTRAALAAGMAVGGLSMSAFLLSGALAGLAGFMEVVGVQHRMIETLSPGFGYTGIIVALLGRTSPLGVVIAAVLFATLQVGATTMEAAAGVPATLTVIIQALVVLFLIGRPGIDQLLHILRRR</sequence>
<accession>A0A368NNV8</accession>
<dbReference type="GeneID" id="60684078"/>
<keyword evidence="2" id="KW-1003">Cell membrane</keyword>
<protein>
    <submittedName>
        <fullName evidence="7">ABC transporter permease</fullName>
    </submittedName>
</protein>
<evidence type="ECO:0000256" key="2">
    <source>
        <dbReference type="ARBA" id="ARBA00022475"/>
    </source>
</evidence>
<dbReference type="PANTHER" id="PTHR47089:SF1">
    <property type="entry name" value="GUANOSINE ABC TRANSPORTER PERMEASE PROTEIN NUPP"/>
    <property type="match status" value="1"/>
</dbReference>
<feature type="transmembrane region" description="Helical" evidence="6">
    <location>
        <begin position="243"/>
        <end position="266"/>
    </location>
</feature>
<comment type="subcellular location">
    <subcellularLocation>
        <location evidence="1">Cell membrane</location>
        <topology evidence="1">Multi-pass membrane protein</topology>
    </subcellularLocation>
</comment>
<evidence type="ECO:0000313" key="8">
    <source>
        <dbReference type="Proteomes" id="UP000436911"/>
    </source>
</evidence>
<dbReference type="Pfam" id="PF02653">
    <property type="entry name" value="BPD_transp_2"/>
    <property type="match status" value="1"/>
</dbReference>
<organism evidence="7 8">
    <name type="scientific">Agrobacterium vitis</name>
    <name type="common">Rhizobium vitis</name>
    <dbReference type="NCBI Taxonomy" id="373"/>
    <lineage>
        <taxon>Bacteria</taxon>
        <taxon>Pseudomonadati</taxon>
        <taxon>Pseudomonadota</taxon>
        <taxon>Alphaproteobacteria</taxon>
        <taxon>Hyphomicrobiales</taxon>
        <taxon>Rhizobiaceae</taxon>
        <taxon>Rhizobium/Agrobacterium group</taxon>
        <taxon>Agrobacterium</taxon>
    </lineage>
</organism>
<proteinExistence type="predicted"/>